<dbReference type="EMBL" id="JASBWS010000211">
    <property type="protein sequence ID" value="KAJ9091117.1"/>
    <property type="molecule type" value="Genomic_DNA"/>
</dbReference>
<evidence type="ECO:0000313" key="1">
    <source>
        <dbReference type="EMBL" id="KAJ9091117.1"/>
    </source>
</evidence>
<evidence type="ECO:0000313" key="2">
    <source>
        <dbReference type="Proteomes" id="UP001230649"/>
    </source>
</evidence>
<organism evidence="1 2">
    <name type="scientific">Naganishia adeliensis</name>
    <dbReference type="NCBI Taxonomy" id="92952"/>
    <lineage>
        <taxon>Eukaryota</taxon>
        <taxon>Fungi</taxon>
        <taxon>Dikarya</taxon>
        <taxon>Basidiomycota</taxon>
        <taxon>Agaricomycotina</taxon>
        <taxon>Tremellomycetes</taxon>
        <taxon>Filobasidiales</taxon>
        <taxon>Filobasidiaceae</taxon>
        <taxon>Naganishia</taxon>
    </lineage>
</organism>
<proteinExistence type="predicted"/>
<comment type="caution">
    <text evidence="1">The sequence shown here is derived from an EMBL/GenBank/DDBJ whole genome shotgun (WGS) entry which is preliminary data.</text>
</comment>
<keyword evidence="2" id="KW-1185">Reference proteome</keyword>
<dbReference type="Proteomes" id="UP001230649">
    <property type="component" value="Unassembled WGS sequence"/>
</dbReference>
<reference evidence="1" key="1">
    <citation type="submission" date="2023-04" db="EMBL/GenBank/DDBJ databases">
        <title>Draft Genome sequencing of Naganishia species isolated from polar environments using Oxford Nanopore Technology.</title>
        <authorList>
            <person name="Leo P."/>
            <person name="Venkateswaran K."/>
        </authorList>
    </citation>
    <scope>NUCLEOTIDE SEQUENCE</scope>
    <source>
        <strain evidence="1">MNA-CCFEE 5262</strain>
    </source>
</reference>
<name>A0ACC2UVY4_9TREE</name>
<protein>
    <submittedName>
        <fullName evidence="1">Uncharacterized protein</fullName>
    </submittedName>
</protein>
<sequence length="848" mass="93848">MYYQPEYRYEYQPPQYPPSPGAIPYPSHTPPVATSPPTPTSDTVKPILRRNQACLQCRRRKLRCDAVRPNCGTCTRSYHHAVRTNSHPNPRLECEYDDMEVVQARKATTAGGSAQQAGPKVKRQRLAGDTATTSRSRSIEHRTHDMDAAIHPSLNMAPVPPPAMSFHPPADAPSRAPPPEIIANSGWALPTLATGRWYEPNGGKASQVAAAQLAEIRTLKEHVAFLEARLQSVTQPPIPTTTHQPTGTPLDLLSSAAVNPLAYPPLSPGPASKARGEIAARVVSQGKYTYRAAGPSTTGSAKSDGGRSSIHELMIGESWAGPSGGNSNGNVAPQPTNVHVEQNHQVDESGEAGEVNGPEEMMWDIMWSGWVKELPEPSLMHHIVEIFFSYVPTISRAFHYETFKARMALPPSHADFPKPILLHAMCAASARYTAQVYTVNPEKQPWINASQHMDQPAFEEDFGVRHSLYAIKHVHSNLARGVDIYETCQALLLLANHYHIYARWVEGWTVIGMLGRLIVPLGLTGTRSQLLAPTGKAVEREERKLLTWMAVLYDIQSSTSGNWPGCIHFDEMDITMPSSLACFDQALVNGIPETEQTFNSPDLFTRHPVQDGLQMHLKAMLLLNKVNKFNRRLNMKRGGSGKPILEEKETRELEELDNLIGAYIHHFPAALRDPLMPLQARVNKPLDIDLFLMHQSTMLLHEPHADLPDPTNISTARLLSTARGTLRMLCLVTSTSLDLGLIVRAIFGLFTAGRVLCLFLKNAIQTGMQYAGSAETIRNEIELFHLAMSAQGKRFPLGVRHANMLEMHLQECEDPTTEAHITMDEEAAENGDEPQSALHSIEDRKPWK</sequence>
<gene>
    <name evidence="1" type="ORF">QFC20_007724</name>
</gene>
<accession>A0ACC2UVY4</accession>